<organism evidence="8 9">
    <name type="scientific">Vagococcus allomyrinae</name>
    <dbReference type="NCBI Taxonomy" id="2794353"/>
    <lineage>
        <taxon>Bacteria</taxon>
        <taxon>Bacillati</taxon>
        <taxon>Bacillota</taxon>
        <taxon>Bacilli</taxon>
        <taxon>Lactobacillales</taxon>
        <taxon>Enterococcaceae</taxon>
        <taxon>Vagococcus</taxon>
    </lineage>
</organism>
<dbReference type="PANTHER" id="PTHR10030">
    <property type="entry name" value="ALPHA-L-FUCOSIDASE"/>
    <property type="match status" value="1"/>
</dbReference>
<dbReference type="SMART" id="SM00812">
    <property type="entry name" value="Alpha_L_fucos"/>
    <property type="match status" value="1"/>
</dbReference>
<comment type="similarity">
    <text evidence="2">Belongs to the glycosyl hydrolase 29 family.</text>
</comment>
<dbReference type="SUPFAM" id="SSF51445">
    <property type="entry name" value="(Trans)glycosidases"/>
    <property type="match status" value="1"/>
</dbReference>
<dbReference type="PANTHER" id="PTHR10030:SF37">
    <property type="entry name" value="ALPHA-L-FUCOSIDASE-RELATED"/>
    <property type="match status" value="1"/>
</dbReference>
<dbReference type="AlphaFoldDB" id="A0A940STS8"/>
<evidence type="ECO:0000256" key="1">
    <source>
        <dbReference type="ARBA" id="ARBA00004071"/>
    </source>
</evidence>
<comment type="function">
    <text evidence="1">Alpha-L-fucosidase is responsible for hydrolyzing the alpha-1,6-linked fucose joined to the reducing-end N-acetylglucosamine of the carbohydrate moieties of glycoproteins.</text>
</comment>
<evidence type="ECO:0000256" key="4">
    <source>
        <dbReference type="ARBA" id="ARBA00022729"/>
    </source>
</evidence>
<comment type="caution">
    <text evidence="8">The sequence shown here is derived from an EMBL/GenBank/DDBJ whole genome shotgun (WGS) entry which is preliminary data.</text>
</comment>
<proteinExistence type="inferred from homology"/>
<evidence type="ECO:0000256" key="3">
    <source>
        <dbReference type="ARBA" id="ARBA00012662"/>
    </source>
</evidence>
<dbReference type="GO" id="GO:0005764">
    <property type="term" value="C:lysosome"/>
    <property type="evidence" value="ECO:0007669"/>
    <property type="project" value="TreeGrafter"/>
</dbReference>
<dbReference type="Proteomes" id="UP000674938">
    <property type="component" value="Unassembled WGS sequence"/>
</dbReference>
<keyword evidence="9" id="KW-1185">Reference proteome</keyword>
<keyword evidence="4" id="KW-0732">Signal</keyword>
<dbReference type="GO" id="GO:0016139">
    <property type="term" value="P:glycoside catabolic process"/>
    <property type="evidence" value="ECO:0007669"/>
    <property type="project" value="TreeGrafter"/>
</dbReference>
<dbReference type="InterPro" id="IPR057739">
    <property type="entry name" value="Glyco_hydro_29_N"/>
</dbReference>
<reference evidence="8" key="1">
    <citation type="submission" date="2020-12" db="EMBL/GenBank/DDBJ databases">
        <title>Vagococcus allomyrinae sp. nov. and Enterococcus lavae sp. nov., isolated from the larvae of Allomyrina dichotoma.</title>
        <authorList>
            <person name="Lee S.D."/>
        </authorList>
    </citation>
    <scope>NUCLEOTIDE SEQUENCE</scope>
    <source>
        <strain evidence="8">BWB3-3</strain>
    </source>
</reference>
<evidence type="ECO:0000256" key="2">
    <source>
        <dbReference type="ARBA" id="ARBA00007951"/>
    </source>
</evidence>
<dbReference type="Pfam" id="PF01120">
    <property type="entry name" value="Alpha_L_fucos"/>
    <property type="match status" value="1"/>
</dbReference>
<dbReference type="InterPro" id="IPR017853">
    <property type="entry name" value="GH"/>
</dbReference>
<dbReference type="PRINTS" id="PR00741">
    <property type="entry name" value="GLHYDRLASE29"/>
</dbReference>
<evidence type="ECO:0000256" key="5">
    <source>
        <dbReference type="ARBA" id="ARBA00022801"/>
    </source>
</evidence>
<keyword evidence="6" id="KW-0326">Glycosidase</keyword>
<dbReference type="GO" id="GO:0006004">
    <property type="term" value="P:fucose metabolic process"/>
    <property type="evidence" value="ECO:0007669"/>
    <property type="project" value="InterPro"/>
</dbReference>
<dbReference type="PIRSF" id="PIRSF001092">
    <property type="entry name" value="Alpha-L-fucosidase"/>
    <property type="match status" value="1"/>
</dbReference>
<gene>
    <name evidence="8" type="ORF">I6N95_20875</name>
</gene>
<dbReference type="EMBL" id="JAEEGA010000016">
    <property type="protein sequence ID" value="MBP1043482.1"/>
    <property type="molecule type" value="Genomic_DNA"/>
</dbReference>
<feature type="domain" description="Glycoside hydrolase family 29 N-terminal" evidence="7">
    <location>
        <begin position="21"/>
        <end position="354"/>
    </location>
</feature>
<evidence type="ECO:0000313" key="8">
    <source>
        <dbReference type="EMBL" id="MBP1043482.1"/>
    </source>
</evidence>
<name>A0A940STS8_9ENTE</name>
<evidence type="ECO:0000256" key="6">
    <source>
        <dbReference type="ARBA" id="ARBA00023295"/>
    </source>
</evidence>
<dbReference type="InterPro" id="IPR000933">
    <property type="entry name" value="Glyco_hydro_29"/>
</dbReference>
<evidence type="ECO:0000259" key="7">
    <source>
        <dbReference type="Pfam" id="PF01120"/>
    </source>
</evidence>
<dbReference type="InterPro" id="IPR016286">
    <property type="entry name" value="FUC_metazoa-typ"/>
</dbReference>
<dbReference type="GO" id="GO:0004560">
    <property type="term" value="F:alpha-L-fucosidase activity"/>
    <property type="evidence" value="ECO:0007669"/>
    <property type="project" value="InterPro"/>
</dbReference>
<keyword evidence="5" id="KW-0378">Hydrolase</keyword>
<dbReference type="Gene3D" id="3.20.20.80">
    <property type="entry name" value="Glycosidases"/>
    <property type="match status" value="1"/>
</dbReference>
<dbReference type="RefSeq" id="WP_209531294.1">
    <property type="nucleotide sequence ID" value="NZ_JAEEGA010000016.1"/>
</dbReference>
<protein>
    <recommendedName>
        <fullName evidence="3">alpha-L-fucosidase</fullName>
        <ecNumber evidence="3">3.2.1.51</ecNumber>
    </recommendedName>
</protein>
<evidence type="ECO:0000313" key="9">
    <source>
        <dbReference type="Proteomes" id="UP000674938"/>
    </source>
</evidence>
<sequence>MEQIRGDIEKASIETEEHRRYPETDMLAERLEWFQDLKLGVIIHWGLYAEAGIVESWQLSEEDEWAREPTPWRQTIKELQRDYWQLNQTFNPVKLDAADWARKCKAAGFNYLIYTTKHHDGFNMYDTALSDYKIGGKDSPYQGSDPLKIIFEAFRQEGLATGAYYSKADWHSPYYWLADETVKGRRASYDPLEHPDIWQKYVEFVHSQIHEITHNYGKIDFLWLDAGWSGKGKEDLQMDRFVEIAREEQPELIVVDRMMGGRHENYVTPERKVPSLAELPTKPWESNIPLGNDWGYNPADQFKSSQEVIETLVNVVSKGGNLILGLGPTPEGTFTKEEDAILEELGSWLRIYGDGIYGTRKLAVIDENQGWFLTQKAIAYYGFLPVTSPWKQQLNMADLGISPEEITEVRDMKTKQPLLLIKEGENWLINLPETCPESLGCYGIQLIKGYIHPVK</sequence>
<accession>A0A940STS8</accession>
<dbReference type="EC" id="3.2.1.51" evidence="3"/>